<evidence type="ECO:0000256" key="4">
    <source>
        <dbReference type="ARBA" id="ARBA00022840"/>
    </source>
</evidence>
<feature type="domain" description="DEAD-box RNA helicase Q" evidence="11">
    <location>
        <begin position="217"/>
        <end position="245"/>
    </location>
</feature>
<feature type="compositionally biased region" description="Basic residues" evidence="8">
    <location>
        <begin position="136"/>
        <end position="147"/>
    </location>
</feature>
<keyword evidence="4 7" id="KW-0067">ATP-binding</keyword>
<keyword evidence="1 7" id="KW-0547">Nucleotide-binding</keyword>
<feature type="compositionally biased region" description="Acidic residues" evidence="8">
    <location>
        <begin position="371"/>
        <end position="380"/>
    </location>
</feature>
<feature type="region of interest" description="Disordered" evidence="8">
    <location>
        <begin position="1175"/>
        <end position="1198"/>
    </location>
</feature>
<dbReference type="InterPro" id="IPR027417">
    <property type="entry name" value="P-loop_NTPase"/>
</dbReference>
<comment type="catalytic activity">
    <reaction evidence="7">
        <text>ATP + H2O = ADP + phosphate + H(+)</text>
        <dbReference type="Rhea" id="RHEA:13065"/>
        <dbReference type="ChEBI" id="CHEBI:15377"/>
        <dbReference type="ChEBI" id="CHEBI:15378"/>
        <dbReference type="ChEBI" id="CHEBI:30616"/>
        <dbReference type="ChEBI" id="CHEBI:43474"/>
        <dbReference type="ChEBI" id="CHEBI:456216"/>
        <dbReference type="EC" id="3.6.4.13"/>
    </reaction>
</comment>
<reference evidence="12" key="1">
    <citation type="submission" date="2023-03" db="EMBL/GenBank/DDBJ databases">
        <title>Chromosome-level genomes of two armyworms, Mythimna separata and Mythimna loreyi, provide insights into the biosynthesis and reception of sex pheromones.</title>
        <authorList>
            <person name="Zhao H."/>
        </authorList>
    </citation>
    <scope>NUCLEOTIDE SEQUENCE</scope>
    <source>
        <strain evidence="12">BeijingLab</strain>
        <tissue evidence="12">Pupa</tissue>
    </source>
</reference>
<dbReference type="Proteomes" id="UP001231518">
    <property type="component" value="Chromosome 23"/>
</dbReference>
<dbReference type="GO" id="GO:0003724">
    <property type="term" value="F:RNA helicase activity"/>
    <property type="evidence" value="ECO:0007669"/>
    <property type="project" value="UniProtKB-EC"/>
</dbReference>
<gene>
    <name evidence="12" type="ORF">PYW07_009715</name>
</gene>
<protein>
    <recommendedName>
        <fullName evidence="7">ATP-dependent RNA helicase</fullName>
        <ecNumber evidence="7">3.6.4.13</ecNumber>
    </recommendedName>
</protein>
<keyword evidence="5 7" id="KW-0694">RNA-binding</keyword>
<dbReference type="PROSITE" id="PS51195">
    <property type="entry name" value="Q_MOTIF"/>
    <property type="match status" value="1"/>
</dbReference>
<feature type="short sequence motif" description="Q motif" evidence="6">
    <location>
        <begin position="217"/>
        <end position="245"/>
    </location>
</feature>
<dbReference type="EC" id="3.6.4.13" evidence="7"/>
<keyword evidence="13" id="KW-1185">Reference proteome</keyword>
<evidence type="ECO:0000256" key="7">
    <source>
        <dbReference type="RuleBase" id="RU365068"/>
    </source>
</evidence>
<dbReference type="Pfam" id="PF00270">
    <property type="entry name" value="DEAD"/>
    <property type="match status" value="2"/>
</dbReference>
<feature type="domain" description="Helicase C-terminal" evidence="10">
    <location>
        <begin position="800"/>
        <end position="950"/>
    </location>
</feature>
<feature type="region of interest" description="Disordered" evidence="8">
    <location>
        <begin position="40"/>
        <end position="211"/>
    </location>
</feature>
<evidence type="ECO:0000256" key="2">
    <source>
        <dbReference type="ARBA" id="ARBA00022801"/>
    </source>
</evidence>
<dbReference type="Gene3D" id="3.40.50.300">
    <property type="entry name" value="P-loop containing nucleotide triphosphate hydrolases"/>
    <property type="match status" value="5"/>
</dbReference>
<dbReference type="SMART" id="SM00490">
    <property type="entry name" value="HELICc"/>
    <property type="match status" value="2"/>
</dbReference>
<evidence type="ECO:0000313" key="13">
    <source>
        <dbReference type="Proteomes" id="UP001231518"/>
    </source>
</evidence>
<dbReference type="GO" id="GO:0003723">
    <property type="term" value="F:RNA binding"/>
    <property type="evidence" value="ECO:0007669"/>
    <property type="project" value="UniProtKB-UniRule"/>
</dbReference>
<evidence type="ECO:0000256" key="3">
    <source>
        <dbReference type="ARBA" id="ARBA00022806"/>
    </source>
</evidence>
<comment type="similarity">
    <text evidence="7">Belongs to the DEAD box helicase family.</text>
</comment>
<dbReference type="AlphaFoldDB" id="A0AAD7YCH9"/>
<evidence type="ECO:0000259" key="10">
    <source>
        <dbReference type="PROSITE" id="PS51194"/>
    </source>
</evidence>
<feature type="compositionally biased region" description="Basic and acidic residues" evidence="8">
    <location>
        <begin position="325"/>
        <end position="345"/>
    </location>
</feature>
<dbReference type="InterPro" id="IPR014001">
    <property type="entry name" value="Helicase_ATP-bd"/>
</dbReference>
<sequence length="1198" mass="135353">MSKKLNNMKWESVAMDGFPASMMDKFHGFVGLEECTDYSFDKESKKRAKKNKQKEIIKERRELKKRKASANEAKEVPSKKIKIDNGFIVESCNSIAPSLASNSQKRSKNKKGKNTEESNNETGNLNQNNGTTNKTSKNKNKKKNKKSKITEESNNDTGNVNQNNGSIEKTSKNKKKKTKKNESGKTSEDTVPTPKKIKQKLGDLPQSNTELTPEDMLPWAEFKLQEPIIKALTELGFKQPTKIQQLTLPAAIHGRRDILGAAETGSGKTLAFGLPILSGILKLKEKALLKGLDVYDIPYKKPSAKKKNIEAKEERKERFKKKDRKVNEKKKDKEVVEEPKGKESSEDGYSSGAESNDEGDDSKTDKSKDYTDDDYLEEIEVPVRKRDNSADEGNDSDDDDNYIHLSDMLDSDDLAETSDDEKDSENASGDEIEKDIDSEAEESDDDEVENDVDDEVDEENDTEAAEESGDEESDENEDVPDEGNENEQGIGCVKVVDNIEIPGHVSMKTGKPLYALILTPTRELAIQISRHLIAAAKYTGIRVATIVGGMAAVKQERVLRAGPEIVVATPGRLWELIGQGQPHLQQLDMVKFLAIDETDRMIERGHFEELTPLLERLNADDERRAARQNFVFSATLTMVHDLPAHMKGKKVTKRGKILNRKIEKMTPEQKVNRLIKMIGMSDTKVVDITTQNLGKNQTCYRVSNRKVEKMTPEQKVNRLVKMIGMSDTKVVDITTQNLGKNQTCYRVSNRKVEKMTPEQKVNRLIKMIGMSDTKVVDITTQNLGTAETLTESRITCAMEHKDAYLYYIIKRHPGRTIVFCNSIGSVKRLAQLLTLLKCRPLPLHASMPQRQRIKNLERFRDDPHGVLIATDVAARGLDIPHVEHVVHYQVPRTAENYVHRSGRTARATREGLTILMMEPAEAYLYAKMCRTLNKKHVVHYQVPRTAENYVHRSGRTARATREGLTILMMEPAEAYLYAKMCRTLNKSNNARRLDILHVEHVVHYQVPRTAENYVHRSGRTARATREGLTILMMEPAEAYLYAKMCRTLNKTSEVPTFPVDAAVLGPLKELMTVARELDALELKKRRAAQAQGWRERAAREMDIIIDDDDVPVKQVDASIEKALKAKRRQLDSLLSRPIYPRGFSFKYPTLNDTVAFGGSEENALQVMKNAIESGQLKKEKRKSKNAPLLQLQKKLKQK</sequence>
<feature type="compositionally biased region" description="Acidic residues" evidence="8">
    <location>
        <begin position="409"/>
        <end position="485"/>
    </location>
</feature>
<comment type="function">
    <text evidence="7">RNA helicase.</text>
</comment>
<evidence type="ECO:0000256" key="5">
    <source>
        <dbReference type="ARBA" id="ARBA00022884"/>
    </source>
</evidence>
<dbReference type="PROSITE" id="PS51194">
    <property type="entry name" value="HELICASE_CTER"/>
    <property type="match status" value="1"/>
</dbReference>
<feature type="compositionally biased region" description="Basic and acidic residues" evidence="8">
    <location>
        <begin position="53"/>
        <end position="62"/>
    </location>
</feature>
<dbReference type="CDD" id="cd18787">
    <property type="entry name" value="SF2_C_DEAD"/>
    <property type="match status" value="1"/>
</dbReference>
<dbReference type="PANTHER" id="PTHR24031">
    <property type="entry name" value="RNA HELICASE"/>
    <property type="match status" value="1"/>
</dbReference>
<dbReference type="PROSITE" id="PS51192">
    <property type="entry name" value="HELICASE_ATP_BIND_1"/>
    <property type="match status" value="1"/>
</dbReference>
<dbReference type="Pfam" id="PF00271">
    <property type="entry name" value="Helicase_C"/>
    <property type="match status" value="1"/>
</dbReference>
<accession>A0AAD7YCH9</accession>
<dbReference type="GO" id="GO:0005524">
    <property type="term" value="F:ATP binding"/>
    <property type="evidence" value="ECO:0007669"/>
    <property type="project" value="UniProtKB-UniRule"/>
</dbReference>
<organism evidence="12 13">
    <name type="scientific">Mythimna separata</name>
    <name type="common">Oriental armyworm</name>
    <name type="synonym">Pseudaletia separata</name>
    <dbReference type="NCBI Taxonomy" id="271217"/>
    <lineage>
        <taxon>Eukaryota</taxon>
        <taxon>Metazoa</taxon>
        <taxon>Ecdysozoa</taxon>
        <taxon>Arthropoda</taxon>
        <taxon>Hexapoda</taxon>
        <taxon>Insecta</taxon>
        <taxon>Pterygota</taxon>
        <taxon>Neoptera</taxon>
        <taxon>Endopterygota</taxon>
        <taxon>Lepidoptera</taxon>
        <taxon>Glossata</taxon>
        <taxon>Ditrysia</taxon>
        <taxon>Noctuoidea</taxon>
        <taxon>Noctuidae</taxon>
        <taxon>Noctuinae</taxon>
        <taxon>Hadenini</taxon>
        <taxon>Mythimna</taxon>
    </lineage>
</organism>
<evidence type="ECO:0000259" key="11">
    <source>
        <dbReference type="PROSITE" id="PS51195"/>
    </source>
</evidence>
<dbReference type="InterPro" id="IPR014014">
    <property type="entry name" value="RNA_helicase_DEAD_Q_motif"/>
</dbReference>
<feature type="compositionally biased region" description="Polar residues" evidence="8">
    <location>
        <begin position="91"/>
        <end position="104"/>
    </location>
</feature>
<comment type="domain">
    <text evidence="7">The Q motif is unique to and characteristic of the DEAD box family of RNA helicases and controls ATP binding and hydrolysis.</text>
</comment>
<dbReference type="SUPFAM" id="SSF52540">
    <property type="entry name" value="P-loop containing nucleoside triphosphate hydrolases"/>
    <property type="match status" value="4"/>
</dbReference>
<evidence type="ECO:0000256" key="8">
    <source>
        <dbReference type="SAM" id="MobiDB-lite"/>
    </source>
</evidence>
<dbReference type="InterPro" id="IPR011545">
    <property type="entry name" value="DEAD/DEAH_box_helicase_dom"/>
</dbReference>
<dbReference type="GO" id="GO:0016787">
    <property type="term" value="F:hydrolase activity"/>
    <property type="evidence" value="ECO:0007669"/>
    <property type="project" value="UniProtKB-KW"/>
</dbReference>
<feature type="domain" description="Helicase ATP-binding" evidence="9">
    <location>
        <begin position="515"/>
        <end position="654"/>
    </location>
</feature>
<feature type="compositionally biased region" description="Basic and acidic residues" evidence="8">
    <location>
        <begin position="307"/>
        <end position="317"/>
    </location>
</feature>
<evidence type="ECO:0000259" key="9">
    <source>
        <dbReference type="PROSITE" id="PS51192"/>
    </source>
</evidence>
<dbReference type="InterPro" id="IPR001650">
    <property type="entry name" value="Helicase_C-like"/>
</dbReference>
<name>A0AAD7YCH9_MYTSE</name>
<proteinExistence type="inferred from homology"/>
<feature type="compositionally biased region" description="Basic and acidic residues" evidence="8">
    <location>
        <begin position="361"/>
        <end position="370"/>
    </location>
</feature>
<keyword evidence="3 7" id="KW-0347">Helicase</keyword>
<evidence type="ECO:0000256" key="6">
    <source>
        <dbReference type="PROSITE-ProRule" id="PRU00552"/>
    </source>
</evidence>
<feature type="compositionally biased region" description="Low complexity" evidence="8">
    <location>
        <begin position="120"/>
        <end position="135"/>
    </location>
</feature>
<evidence type="ECO:0000256" key="1">
    <source>
        <dbReference type="ARBA" id="ARBA00022741"/>
    </source>
</evidence>
<dbReference type="EMBL" id="JARGEI010000023">
    <property type="protein sequence ID" value="KAJ8710349.1"/>
    <property type="molecule type" value="Genomic_DNA"/>
</dbReference>
<evidence type="ECO:0000313" key="12">
    <source>
        <dbReference type="EMBL" id="KAJ8710349.1"/>
    </source>
</evidence>
<feature type="compositionally biased region" description="Low complexity" evidence="8">
    <location>
        <begin position="155"/>
        <end position="164"/>
    </location>
</feature>
<comment type="caution">
    <text evidence="12">The sequence shown here is derived from an EMBL/GenBank/DDBJ whole genome shotgun (WGS) entry which is preliminary data.</text>
</comment>
<feature type="compositionally biased region" description="Basic and acidic residues" evidence="8">
    <location>
        <begin position="72"/>
        <end position="83"/>
    </location>
</feature>
<keyword evidence="2 7" id="KW-0378">Hydrolase</keyword>
<dbReference type="SMART" id="SM00487">
    <property type="entry name" value="DEXDc"/>
    <property type="match status" value="1"/>
</dbReference>
<feature type="compositionally biased region" description="Acidic residues" evidence="8">
    <location>
        <begin position="390"/>
        <end position="400"/>
    </location>
</feature>
<feature type="region of interest" description="Disordered" evidence="8">
    <location>
        <begin position="304"/>
        <end position="491"/>
    </location>
</feature>